<proteinExistence type="predicted"/>
<dbReference type="OrthoDB" id="414698at2759"/>
<evidence type="ECO:0008006" key="4">
    <source>
        <dbReference type="Google" id="ProtNLM"/>
    </source>
</evidence>
<dbReference type="Gene3D" id="1.25.40.10">
    <property type="entry name" value="Tetratricopeptide repeat domain"/>
    <property type="match status" value="1"/>
</dbReference>
<dbReference type="EMBL" id="NJES01000086">
    <property type="protein sequence ID" value="PHH78273.1"/>
    <property type="molecule type" value="Genomic_DNA"/>
</dbReference>
<dbReference type="Gene3D" id="1.20.58.320">
    <property type="entry name" value="TPR-like"/>
    <property type="match status" value="1"/>
</dbReference>
<dbReference type="STRING" id="2004952.A0A2C5ZEH1"/>
<dbReference type="InterPro" id="IPR010323">
    <property type="entry name" value="DUF924"/>
</dbReference>
<dbReference type="AlphaFoldDB" id="A0A2C5ZEH1"/>
<organism evidence="2 3">
    <name type="scientific">Ophiocordyceps camponoti-rufipedis</name>
    <dbReference type="NCBI Taxonomy" id="2004952"/>
    <lineage>
        <taxon>Eukaryota</taxon>
        <taxon>Fungi</taxon>
        <taxon>Dikarya</taxon>
        <taxon>Ascomycota</taxon>
        <taxon>Pezizomycotina</taxon>
        <taxon>Sordariomycetes</taxon>
        <taxon>Hypocreomycetidae</taxon>
        <taxon>Hypocreales</taxon>
        <taxon>Ophiocordycipitaceae</taxon>
        <taxon>Ophiocordyceps</taxon>
    </lineage>
</organism>
<evidence type="ECO:0000313" key="3">
    <source>
        <dbReference type="Proteomes" id="UP000226431"/>
    </source>
</evidence>
<feature type="region of interest" description="Disordered" evidence="1">
    <location>
        <begin position="180"/>
        <end position="204"/>
    </location>
</feature>
<dbReference type="Pfam" id="PF06041">
    <property type="entry name" value="DUF924"/>
    <property type="match status" value="1"/>
</dbReference>
<reference evidence="2 3" key="1">
    <citation type="submission" date="2017-06" db="EMBL/GenBank/DDBJ databases">
        <title>Ant-infecting Ophiocordyceps genomes reveal a high diversity of potential behavioral manipulation genes and a possible major role for enterotoxins.</title>
        <authorList>
            <person name="De Bekker C."/>
            <person name="Evans H.C."/>
            <person name="Brachmann A."/>
            <person name="Hughes D.P."/>
        </authorList>
    </citation>
    <scope>NUCLEOTIDE SEQUENCE [LARGE SCALE GENOMIC DNA]</scope>
    <source>
        <strain evidence="2 3">Map16</strain>
    </source>
</reference>
<comment type="caution">
    <text evidence="2">The sequence shown here is derived from an EMBL/GenBank/DDBJ whole genome shotgun (WGS) entry which is preliminary data.</text>
</comment>
<dbReference type="InterPro" id="IPR011990">
    <property type="entry name" value="TPR-like_helical_dom_sf"/>
</dbReference>
<protein>
    <recommendedName>
        <fullName evidence="4">DUF924-domain-containing protein</fullName>
    </recommendedName>
</protein>
<keyword evidence="3" id="KW-1185">Reference proteome</keyword>
<accession>A0A2C5ZEH1</accession>
<dbReference type="Proteomes" id="UP000226431">
    <property type="component" value="Unassembled WGS sequence"/>
</dbReference>
<gene>
    <name evidence="2" type="ORF">CDD80_7146</name>
</gene>
<evidence type="ECO:0000313" key="2">
    <source>
        <dbReference type="EMBL" id="PHH78273.1"/>
    </source>
</evidence>
<sequence>MYVILKRSLQFGPTLAAIRKANMSAETLLAAAKPTDADDWLSLIILLDQISRNCYRDDESALVFTYFDPLARDVSLSAMARGIPDRMRWKLACRPWFYMPLMHSEELADHEKATEEYERMQADVRLLIEGVCAESGPEAEAARMVRARAEEATRLVDNYVDFEQKHFDIVKRFSRYPHRNGPLGRASTEEENDYLENGGETFRR</sequence>
<name>A0A2C5ZEH1_9HYPO</name>
<dbReference type="SUPFAM" id="SSF48452">
    <property type="entry name" value="TPR-like"/>
    <property type="match status" value="1"/>
</dbReference>
<evidence type="ECO:0000256" key="1">
    <source>
        <dbReference type="SAM" id="MobiDB-lite"/>
    </source>
</evidence>